<feature type="region of interest" description="Disordered" evidence="2">
    <location>
        <begin position="318"/>
        <end position="348"/>
    </location>
</feature>
<evidence type="ECO:0000256" key="1">
    <source>
        <dbReference type="SAM" id="Coils"/>
    </source>
</evidence>
<dbReference type="EMBL" id="LFJN01000035">
    <property type="protein sequence ID" value="KPI35879.1"/>
    <property type="molecule type" value="Genomic_DNA"/>
</dbReference>
<accession>A0A0N0NIV2</accession>
<organism evidence="3 4">
    <name type="scientific">Cyphellophora attinorum</name>
    <dbReference type="NCBI Taxonomy" id="1664694"/>
    <lineage>
        <taxon>Eukaryota</taxon>
        <taxon>Fungi</taxon>
        <taxon>Dikarya</taxon>
        <taxon>Ascomycota</taxon>
        <taxon>Pezizomycotina</taxon>
        <taxon>Eurotiomycetes</taxon>
        <taxon>Chaetothyriomycetidae</taxon>
        <taxon>Chaetothyriales</taxon>
        <taxon>Cyphellophoraceae</taxon>
        <taxon>Cyphellophora</taxon>
    </lineage>
</organism>
<keyword evidence="4" id="KW-1185">Reference proteome</keyword>
<name>A0A0N0NIV2_9EURO</name>
<evidence type="ECO:0000313" key="4">
    <source>
        <dbReference type="Proteomes" id="UP000038010"/>
    </source>
</evidence>
<dbReference type="GeneID" id="28731126"/>
<comment type="caution">
    <text evidence="3">The sequence shown here is derived from an EMBL/GenBank/DDBJ whole genome shotgun (WGS) entry which is preliminary data.</text>
</comment>
<dbReference type="VEuPathDB" id="FungiDB:AB675_10471"/>
<feature type="region of interest" description="Disordered" evidence="2">
    <location>
        <begin position="205"/>
        <end position="225"/>
    </location>
</feature>
<sequence length="430" mass="49315">MFKFIVAVLMGVACPLAVWRFGTLSRRLDAQHYGAAQRKRPPYKRNYIDTYVGPVLILHTIWSLSLLGAALDACMTKNYTSLDDLVPPINPYKLLKDNYPVILTIRGCVSGLLSYVIMRIIYFYSFKQQQIATLKQALGTTPDRLKVVREVLQQERKLLHESRQALYGERAQRREEKEQLDEAWEQLHKDRAQLQKDQARSVEEEAKLSGGRRWSQGGRIRKDRDSMAENLRRQIRATVDLKNHRDALQEQCDQWRAWYDGRIQSASQFVQKKASYRDKIRHLEATNAKSQEDLIRITSELNEMRSQCTIDLARWKVPRSQQQDRQGYGVKQIAAPPPSSDPASVHERQPALLSGVTSTLWNYVRYLEAKLDANDGVALPREFEVLEDAVCSLHEATVVVNERDKAFQASGVIAPSEESDEDTWSVVGED</sequence>
<dbReference type="RefSeq" id="XP_017995842.1">
    <property type="nucleotide sequence ID" value="XM_018139246.1"/>
</dbReference>
<gene>
    <name evidence="3" type="ORF">AB675_10471</name>
</gene>
<protein>
    <submittedName>
        <fullName evidence="3">Uncharacterized protein</fullName>
    </submittedName>
</protein>
<reference evidence="3 4" key="1">
    <citation type="submission" date="2015-06" db="EMBL/GenBank/DDBJ databases">
        <title>Draft genome of the ant-associated black yeast Phialophora attae CBS 131958.</title>
        <authorList>
            <person name="Moreno L.F."/>
            <person name="Stielow B.J."/>
            <person name="de Hoog S."/>
            <person name="Vicente V.A."/>
            <person name="Weiss V.A."/>
            <person name="de Vries M."/>
            <person name="Cruz L.M."/>
            <person name="Souza E.M."/>
        </authorList>
    </citation>
    <scope>NUCLEOTIDE SEQUENCE [LARGE SCALE GENOMIC DNA]</scope>
    <source>
        <strain evidence="3 4">CBS 131958</strain>
    </source>
</reference>
<keyword evidence="1" id="KW-0175">Coiled coil</keyword>
<feature type="coiled-coil region" evidence="1">
    <location>
        <begin position="273"/>
        <end position="307"/>
    </location>
</feature>
<dbReference type="Proteomes" id="UP000038010">
    <property type="component" value="Unassembled WGS sequence"/>
</dbReference>
<evidence type="ECO:0000313" key="3">
    <source>
        <dbReference type="EMBL" id="KPI35879.1"/>
    </source>
</evidence>
<evidence type="ECO:0000256" key="2">
    <source>
        <dbReference type="SAM" id="MobiDB-lite"/>
    </source>
</evidence>
<proteinExistence type="predicted"/>
<dbReference type="AlphaFoldDB" id="A0A0N0NIV2"/>